<dbReference type="Proteomes" id="UP000824533">
    <property type="component" value="Linkage Group LG26"/>
</dbReference>
<sequence>MRLFKLISKSFPLLQQFRYQQCLPCPQPRHLICFKQWTANMVLEVISSAINLKCKHRNTHYTRLNTLADTKVTILQEVNEPILHMAVSKASTLLGAYDVNIVDNFVWEEDYYGSVFSFMTDIIFVSTSKHMCVQRFADRSFVPVLCMKSRTHATIQALATVMAIIEEYGKMNCVNVSYLGPPHPVLNSYLLLCPMLGANIKYKCCCQECPVSPLLKKASEDLSVKTSTQLVECKSKEEVLNGACVVIAGPTSTKKEKIKEFQVSMCDIMKSACCNWIFFHTCPRGAEVDDQLFFGCQSRTFNAFENMQYIAAALMANAVKGFRF</sequence>
<comment type="caution">
    <text evidence="1">The sequence shown here is derived from an EMBL/GenBank/DDBJ whole genome shotgun (WGS) entry which is preliminary data.</text>
</comment>
<reference evidence="1 2" key="1">
    <citation type="journal article" date="2021" name="Front. Genet.">
        <title>Chromosome-Level Genome Assembly Reveals Significant Gene Expansion in the Toll and IMD Signaling Pathways of Dendrolimus kikuchii.</title>
        <authorList>
            <person name="Zhou J."/>
            <person name="Wu P."/>
            <person name="Xiong Z."/>
            <person name="Liu N."/>
            <person name="Zhao N."/>
            <person name="Ji M."/>
            <person name="Qiu Y."/>
            <person name="Yang B."/>
        </authorList>
    </citation>
    <scope>NUCLEOTIDE SEQUENCE [LARGE SCALE GENOMIC DNA]</scope>
    <source>
        <strain evidence="1">Ann1</strain>
    </source>
</reference>
<protein>
    <submittedName>
        <fullName evidence="1">Uncharacterized protein</fullName>
    </submittedName>
</protein>
<organism evidence="1 2">
    <name type="scientific">Dendrolimus kikuchii</name>
    <dbReference type="NCBI Taxonomy" id="765133"/>
    <lineage>
        <taxon>Eukaryota</taxon>
        <taxon>Metazoa</taxon>
        <taxon>Ecdysozoa</taxon>
        <taxon>Arthropoda</taxon>
        <taxon>Hexapoda</taxon>
        <taxon>Insecta</taxon>
        <taxon>Pterygota</taxon>
        <taxon>Neoptera</taxon>
        <taxon>Endopterygota</taxon>
        <taxon>Lepidoptera</taxon>
        <taxon>Glossata</taxon>
        <taxon>Ditrysia</taxon>
        <taxon>Bombycoidea</taxon>
        <taxon>Lasiocampidae</taxon>
        <taxon>Dendrolimus</taxon>
    </lineage>
</organism>
<proteinExistence type="predicted"/>
<name>A0ACC1CGM0_9NEOP</name>
<keyword evidence="2" id="KW-1185">Reference proteome</keyword>
<gene>
    <name evidence="1" type="ORF">K1T71_013491</name>
</gene>
<evidence type="ECO:0000313" key="2">
    <source>
        <dbReference type="Proteomes" id="UP000824533"/>
    </source>
</evidence>
<dbReference type="EMBL" id="CM034412">
    <property type="protein sequence ID" value="KAJ0170719.1"/>
    <property type="molecule type" value="Genomic_DNA"/>
</dbReference>
<accession>A0ACC1CGM0</accession>
<evidence type="ECO:0000313" key="1">
    <source>
        <dbReference type="EMBL" id="KAJ0170719.1"/>
    </source>
</evidence>